<keyword evidence="2" id="KW-1185">Reference proteome</keyword>
<protein>
    <submittedName>
        <fullName evidence="1">Uncharacterized protein</fullName>
    </submittedName>
</protein>
<dbReference type="AlphaFoldDB" id="A0A915YET0"/>
<evidence type="ECO:0000313" key="2">
    <source>
        <dbReference type="Proteomes" id="UP001060919"/>
    </source>
</evidence>
<organism evidence="1 2">
    <name type="scientific">Aureispira anguillae</name>
    <dbReference type="NCBI Taxonomy" id="2864201"/>
    <lineage>
        <taxon>Bacteria</taxon>
        <taxon>Pseudomonadati</taxon>
        <taxon>Bacteroidota</taxon>
        <taxon>Saprospiria</taxon>
        <taxon>Saprospirales</taxon>
        <taxon>Saprospiraceae</taxon>
        <taxon>Aureispira</taxon>
    </lineage>
</organism>
<name>A0A915YET0_9BACT</name>
<accession>A0A915YET0</accession>
<dbReference type="Proteomes" id="UP001060919">
    <property type="component" value="Chromosome"/>
</dbReference>
<sequence length="170" mass="19700">MKRFTLPIILVLLFATLNLANLKAQTVSERAAIKEWLIANQEHLTLLSSDEYQKLSPSVKGILDVDKRSLIYDQEVTLADISAFEAKNTSMDYVPFQGQLVREEQGHSNQDKVAKWLESNKRRNIKIISYQNYKSRSSKERAYIDQLVDKIIYKGETLEWGDIEEFEQSK</sequence>
<dbReference type="RefSeq" id="WP_264792949.1">
    <property type="nucleotide sequence ID" value="NZ_AP026867.1"/>
</dbReference>
<gene>
    <name evidence="1" type="ORF">AsAng_0025210</name>
</gene>
<evidence type="ECO:0000313" key="1">
    <source>
        <dbReference type="EMBL" id="BDS11807.1"/>
    </source>
</evidence>
<proteinExistence type="predicted"/>
<reference evidence="1" key="1">
    <citation type="submission" date="2022-09" db="EMBL/GenBank/DDBJ databases">
        <title>Aureispira anguillicida sp. nov., isolated from Leptocephalus of Japanese eel Anguilla japonica.</title>
        <authorList>
            <person name="Yuasa K."/>
            <person name="Mekata T."/>
            <person name="Ikunari K."/>
        </authorList>
    </citation>
    <scope>NUCLEOTIDE SEQUENCE</scope>
    <source>
        <strain evidence="1">EL160426</strain>
    </source>
</reference>
<dbReference type="KEGG" id="aup:AsAng_0025210"/>
<dbReference type="EMBL" id="AP026867">
    <property type="protein sequence ID" value="BDS11807.1"/>
    <property type="molecule type" value="Genomic_DNA"/>
</dbReference>